<dbReference type="EMBL" id="CP003345">
    <property type="protein sequence ID" value="AFM04822.1"/>
    <property type="molecule type" value="Genomic_DNA"/>
</dbReference>
<protein>
    <submittedName>
        <fullName evidence="1">Uncharacterized protein</fullName>
    </submittedName>
</protein>
<name>I4ALI7_BERLS</name>
<dbReference type="AlphaFoldDB" id="I4ALI7"/>
<accession>I4ALI7</accession>
<evidence type="ECO:0000313" key="2">
    <source>
        <dbReference type="Proteomes" id="UP000006054"/>
    </source>
</evidence>
<dbReference type="HOGENOM" id="CLU_2600913_0_0_10"/>
<proteinExistence type="predicted"/>
<gene>
    <name evidence="1" type="ordered locus">Fleli_2456</name>
</gene>
<dbReference type="Proteomes" id="UP000006054">
    <property type="component" value="Chromosome"/>
</dbReference>
<organism evidence="1 2">
    <name type="scientific">Bernardetia litoralis (strain ATCC 23117 / DSM 6794 / NBRC 15988 / NCIMB 1366 / Fx l1 / Sio-4)</name>
    <name type="common">Flexibacter litoralis</name>
    <dbReference type="NCBI Taxonomy" id="880071"/>
    <lineage>
        <taxon>Bacteria</taxon>
        <taxon>Pseudomonadati</taxon>
        <taxon>Bacteroidota</taxon>
        <taxon>Cytophagia</taxon>
        <taxon>Cytophagales</taxon>
        <taxon>Bernardetiaceae</taxon>
        <taxon>Bernardetia</taxon>
    </lineage>
</organism>
<dbReference type="KEGG" id="fli:Fleli_2456"/>
<evidence type="ECO:0000313" key="1">
    <source>
        <dbReference type="EMBL" id="AFM04822.1"/>
    </source>
</evidence>
<sequence precursor="true">MLKIWEIILLCFIPLTLMAQIFTAPYLQTFDDEDVTPTSWSRTQLVGDGWEFSLSNPRGNIQQAASYVENHTNNGGITS</sequence>
<keyword evidence="2" id="KW-1185">Reference proteome</keyword>
<dbReference type="STRING" id="880071.Fleli_2456"/>
<reference evidence="2" key="1">
    <citation type="submission" date="2012-06" db="EMBL/GenBank/DDBJ databases">
        <title>The complete genome of Flexibacter litoralis DSM 6794.</title>
        <authorList>
            <person name="Lucas S."/>
            <person name="Copeland A."/>
            <person name="Lapidus A."/>
            <person name="Glavina del Rio T."/>
            <person name="Dalin E."/>
            <person name="Tice H."/>
            <person name="Bruce D."/>
            <person name="Goodwin L."/>
            <person name="Pitluck S."/>
            <person name="Peters L."/>
            <person name="Ovchinnikova G."/>
            <person name="Lu M."/>
            <person name="Kyrpides N."/>
            <person name="Mavromatis K."/>
            <person name="Ivanova N."/>
            <person name="Brettin T."/>
            <person name="Detter J.C."/>
            <person name="Han C."/>
            <person name="Larimer F."/>
            <person name="Land M."/>
            <person name="Hauser L."/>
            <person name="Markowitz V."/>
            <person name="Cheng J.-F."/>
            <person name="Hugenholtz P."/>
            <person name="Woyke T."/>
            <person name="Wu D."/>
            <person name="Spring S."/>
            <person name="Lang E."/>
            <person name="Kopitz M."/>
            <person name="Brambilla E."/>
            <person name="Klenk H.-P."/>
            <person name="Eisen J.A."/>
        </authorList>
    </citation>
    <scope>NUCLEOTIDE SEQUENCE [LARGE SCALE GENOMIC DNA]</scope>
    <source>
        <strain evidence="2">ATCC 23117 / DSM 6794 / NBRC 15988 / NCIMB 1366 / Sio-4</strain>
    </source>
</reference>